<dbReference type="PANTHER" id="PTHR36509">
    <property type="entry name" value="BLL3101 PROTEIN"/>
    <property type="match status" value="1"/>
</dbReference>
<reference evidence="3 4" key="1">
    <citation type="journal article" date="2014" name="Genome Announc.">
        <title>Complete Genome Sequence of Hyphomicrobium nitrativorans Strain NL23, a Denitrifying Bacterium Isolated from Biofilm of a Methanol-Fed Denitrification System Treating Seawater at the Montreal Biodome.</title>
        <authorList>
            <person name="Martineau C."/>
            <person name="Villeneuve C."/>
            <person name="Mauffrey F."/>
            <person name="Villemur R."/>
        </authorList>
    </citation>
    <scope>NUCLEOTIDE SEQUENCE [LARGE SCALE GENOMIC DNA]</scope>
    <source>
        <strain evidence="3">NL23</strain>
    </source>
</reference>
<dbReference type="InterPro" id="IPR012038">
    <property type="entry name" value="UCP009471"/>
</dbReference>
<evidence type="ECO:0000313" key="4">
    <source>
        <dbReference type="Proteomes" id="UP000018542"/>
    </source>
</evidence>
<dbReference type="PATRIC" id="fig|1029756.8.peg.2606"/>
<name>V5SG79_9HYPH</name>
<dbReference type="PIRSF" id="PIRSF009471">
    <property type="entry name" value="UCP009471"/>
    <property type="match status" value="1"/>
</dbReference>
<keyword evidence="1" id="KW-0472">Membrane</keyword>
<keyword evidence="1" id="KW-0812">Transmembrane</keyword>
<accession>V5SG79</accession>
<dbReference type="PANTHER" id="PTHR36509:SF2">
    <property type="entry name" value="BLL3101 PROTEIN"/>
    <property type="match status" value="1"/>
</dbReference>
<dbReference type="Gene3D" id="2.60.120.1600">
    <property type="match status" value="1"/>
</dbReference>
<dbReference type="STRING" id="1029756.W911_12550"/>
<gene>
    <name evidence="3" type="ORF">W911_12550</name>
</gene>
<evidence type="ECO:0000259" key="2">
    <source>
        <dbReference type="Pfam" id="PF06742"/>
    </source>
</evidence>
<feature type="transmembrane region" description="Helical" evidence="1">
    <location>
        <begin position="12"/>
        <end position="41"/>
    </location>
</feature>
<sequence length="207" mass="22506">MGFTLHRLKKRLAAAVAYTADWALFIGVVLILGLGSSWYMIERGSPLTTLTAGPWVSWVSAARVDSDPYTRAHEARLGILPLSTEIAQTFIARTDSEGRALHSSCDYAVEGHELPTHWWSLTVFDAQGRLIPNTLGRSAYTSDTMAIRGNGTFLATLSRDAHPGNWLPIGGAGRLALVFTVLDHGSRSLTQGEEVVPFLPAVTRKDC</sequence>
<keyword evidence="1" id="KW-1133">Transmembrane helix</keyword>
<dbReference type="EMBL" id="CP006912">
    <property type="protein sequence ID" value="AHB49050.1"/>
    <property type="molecule type" value="Genomic_DNA"/>
</dbReference>
<dbReference type="HOGENOM" id="CLU_099815_0_0_5"/>
<dbReference type="Proteomes" id="UP000018542">
    <property type="component" value="Chromosome"/>
</dbReference>
<proteinExistence type="predicted"/>
<evidence type="ECO:0000313" key="3">
    <source>
        <dbReference type="EMBL" id="AHB49050.1"/>
    </source>
</evidence>
<keyword evidence="4" id="KW-1185">Reference proteome</keyword>
<dbReference type="KEGG" id="hni:W911_12550"/>
<feature type="domain" description="DUF1214" evidence="2">
    <location>
        <begin position="88"/>
        <end position="181"/>
    </location>
</feature>
<protein>
    <recommendedName>
        <fullName evidence="2">DUF1214 domain-containing protein</fullName>
    </recommendedName>
</protein>
<dbReference type="SUPFAM" id="SSF160935">
    <property type="entry name" value="VPA0735-like"/>
    <property type="match status" value="1"/>
</dbReference>
<dbReference type="InterPro" id="IPR010621">
    <property type="entry name" value="DUF1214"/>
</dbReference>
<dbReference type="Pfam" id="PF06742">
    <property type="entry name" value="DUF1214"/>
    <property type="match status" value="1"/>
</dbReference>
<dbReference type="AlphaFoldDB" id="V5SG79"/>
<evidence type="ECO:0000256" key="1">
    <source>
        <dbReference type="SAM" id="Phobius"/>
    </source>
</evidence>
<organism evidence="3 4">
    <name type="scientific">Hyphomicrobium nitrativorans NL23</name>
    <dbReference type="NCBI Taxonomy" id="1029756"/>
    <lineage>
        <taxon>Bacteria</taxon>
        <taxon>Pseudomonadati</taxon>
        <taxon>Pseudomonadota</taxon>
        <taxon>Alphaproteobacteria</taxon>
        <taxon>Hyphomicrobiales</taxon>
        <taxon>Hyphomicrobiaceae</taxon>
        <taxon>Hyphomicrobium</taxon>
    </lineage>
</organism>